<dbReference type="EMBL" id="PGOL01005084">
    <property type="protein sequence ID" value="PKI35969.1"/>
    <property type="molecule type" value="Genomic_DNA"/>
</dbReference>
<sequence length="95" mass="10447">MEDNSDSGRTTSVRRAACQSPPSSQGIDKIRESALRRAFSSQTAPKTPSCSVHYLSRNSSIVLTSAEEPERKKLLFHGIESFTEGFIPTTRFLVG</sequence>
<dbReference type="AlphaFoldDB" id="A0A2I0HW83"/>
<evidence type="ECO:0000313" key="2">
    <source>
        <dbReference type="EMBL" id="PKI35969.1"/>
    </source>
</evidence>
<comment type="caution">
    <text evidence="2">The sequence shown here is derived from an EMBL/GenBank/DDBJ whole genome shotgun (WGS) entry which is preliminary data.</text>
</comment>
<keyword evidence="3" id="KW-1185">Reference proteome</keyword>
<gene>
    <name evidence="2" type="ORF">CRG98_043651</name>
</gene>
<name>A0A2I0HW83_PUNGR</name>
<feature type="region of interest" description="Disordered" evidence="1">
    <location>
        <begin position="1"/>
        <end position="28"/>
    </location>
</feature>
<dbReference type="Proteomes" id="UP000233551">
    <property type="component" value="Unassembled WGS sequence"/>
</dbReference>
<reference evidence="2 3" key="1">
    <citation type="submission" date="2017-11" db="EMBL/GenBank/DDBJ databases">
        <title>De-novo sequencing of pomegranate (Punica granatum L.) genome.</title>
        <authorList>
            <person name="Akparov Z."/>
            <person name="Amiraslanov A."/>
            <person name="Hajiyeva S."/>
            <person name="Abbasov M."/>
            <person name="Kaur K."/>
            <person name="Hamwieh A."/>
            <person name="Solovyev V."/>
            <person name="Salamov A."/>
            <person name="Braich B."/>
            <person name="Kosarev P."/>
            <person name="Mahmoud A."/>
            <person name="Hajiyev E."/>
            <person name="Babayeva S."/>
            <person name="Izzatullayeva V."/>
            <person name="Mammadov A."/>
            <person name="Mammadov A."/>
            <person name="Sharifova S."/>
            <person name="Ojaghi J."/>
            <person name="Eynullazada K."/>
            <person name="Bayramov B."/>
            <person name="Abdulazimova A."/>
            <person name="Shahmuradov I."/>
        </authorList>
    </citation>
    <scope>NUCLEOTIDE SEQUENCE [LARGE SCALE GENOMIC DNA]</scope>
    <source>
        <strain evidence="3">cv. AG2017</strain>
        <tissue evidence="2">Leaf</tissue>
    </source>
</reference>
<evidence type="ECO:0000256" key="1">
    <source>
        <dbReference type="SAM" id="MobiDB-lite"/>
    </source>
</evidence>
<organism evidence="2 3">
    <name type="scientific">Punica granatum</name>
    <name type="common">Pomegranate</name>
    <dbReference type="NCBI Taxonomy" id="22663"/>
    <lineage>
        <taxon>Eukaryota</taxon>
        <taxon>Viridiplantae</taxon>
        <taxon>Streptophyta</taxon>
        <taxon>Embryophyta</taxon>
        <taxon>Tracheophyta</taxon>
        <taxon>Spermatophyta</taxon>
        <taxon>Magnoliopsida</taxon>
        <taxon>eudicotyledons</taxon>
        <taxon>Gunneridae</taxon>
        <taxon>Pentapetalae</taxon>
        <taxon>rosids</taxon>
        <taxon>malvids</taxon>
        <taxon>Myrtales</taxon>
        <taxon>Lythraceae</taxon>
        <taxon>Punica</taxon>
    </lineage>
</organism>
<proteinExistence type="predicted"/>
<protein>
    <submittedName>
        <fullName evidence="2">Uncharacterized protein</fullName>
    </submittedName>
</protein>
<accession>A0A2I0HW83</accession>
<evidence type="ECO:0000313" key="3">
    <source>
        <dbReference type="Proteomes" id="UP000233551"/>
    </source>
</evidence>